<keyword evidence="17" id="KW-1185">Reference proteome</keyword>
<dbReference type="GO" id="GO:0006559">
    <property type="term" value="P:L-phenylalanine catabolic process"/>
    <property type="evidence" value="ECO:0007669"/>
    <property type="project" value="UniProtKB-UniRule"/>
</dbReference>
<dbReference type="InterPro" id="IPR015377">
    <property type="entry name" value="Fumarylacetoacetase_N"/>
</dbReference>
<dbReference type="SUPFAM" id="SSF63433">
    <property type="entry name" value="Fumarylacetoacetate hydrolase, FAH, N-terminal domain"/>
    <property type="match status" value="1"/>
</dbReference>
<dbReference type="PANTHER" id="PTHR43069">
    <property type="entry name" value="FUMARYLACETOACETASE"/>
    <property type="match status" value="1"/>
</dbReference>
<evidence type="ECO:0000313" key="17">
    <source>
        <dbReference type="Proteomes" id="UP000091956"/>
    </source>
</evidence>
<dbReference type="Gene3D" id="2.30.30.230">
    <property type="entry name" value="Fumarylacetoacetase, N-terminal domain"/>
    <property type="match status" value="1"/>
</dbReference>
<evidence type="ECO:0000256" key="11">
    <source>
        <dbReference type="PIRSR" id="PIRSR605959-2"/>
    </source>
</evidence>
<feature type="binding site" evidence="12">
    <location>
        <position position="233"/>
    </location>
    <ligand>
        <name>Mg(2+)</name>
        <dbReference type="ChEBI" id="CHEBI:18420"/>
    </ligand>
</feature>
<dbReference type="Proteomes" id="UP000091956">
    <property type="component" value="Unassembled WGS sequence"/>
</dbReference>
<feature type="binding site" evidence="11">
    <location>
        <position position="145"/>
    </location>
    <ligand>
        <name>substrate</name>
    </ligand>
</feature>
<evidence type="ECO:0000256" key="13">
    <source>
        <dbReference type="RuleBase" id="RU366008"/>
    </source>
</evidence>
<feature type="active site" description="Proton acceptor" evidence="10">
    <location>
        <position position="136"/>
    </location>
</feature>
<dbReference type="AlphaFoldDB" id="A0A1B8GG99"/>
<evidence type="ECO:0000256" key="3">
    <source>
        <dbReference type="ARBA" id="ARBA00012094"/>
    </source>
</evidence>
<sequence length="422" mass="46485">MASWIPIEDGSDFSLQNLPYGVFSTDDLDQRIGVAIGDYVLDLKALAQEKVFAAIDFDSSTLEEPTINAYASLRKSVHHDVRKLMQDILSESTLLGPVLRDHRDRRDRVLVPLSRAKMHMPMHIGDYTDFFVGLYHAQNCCDIFRPGMGLPPNFSSLPVGYHGRASSVVISGTPVHRPRGQIVLNGIPTESLCQKLDFEVEFAAFIGRGNKMGSRIDVNEAEDHIFGVVLMNDWSARDIQQWESTPLGPFNGKNFCTTISPWIVTLEALEPFRTTPLTADPQLPYLNQDEKQSVYDIPIRVSLENDSGTYSVTECNTKHVVFSFAQMLAHHTVGGCPMRPGDLIATGTLSGPTRGELGCFLEATRNGIDPYEMKAQFSGKQNISRAFLEDGDTIEFKAQVQGKSGLGHVGFGACKGKIVASA</sequence>
<name>A0A1B8GG99_9PEZI</name>
<comment type="cofactor">
    <cofactor evidence="13">
        <name>Mg(2+)</name>
        <dbReference type="ChEBI" id="CHEBI:18420"/>
    </cofactor>
    <cofactor evidence="13">
        <name>Ca(2+)</name>
        <dbReference type="ChEBI" id="CHEBI:29108"/>
    </cofactor>
</comment>
<evidence type="ECO:0000256" key="9">
    <source>
        <dbReference type="ARBA" id="ARBA00023232"/>
    </source>
</evidence>
<protein>
    <recommendedName>
        <fullName evidence="3 13">Fumarylacetoacetase</fullName>
        <ecNumber evidence="3 13">3.7.1.2</ecNumber>
    </recommendedName>
    <alternativeName>
        <fullName evidence="13">Fumarylacetoacetate hydrolase</fullName>
    </alternativeName>
</protein>
<evidence type="ECO:0000256" key="5">
    <source>
        <dbReference type="ARBA" id="ARBA00022801"/>
    </source>
</evidence>
<dbReference type="STRING" id="342668.A0A1B8GG99"/>
<feature type="binding site" evidence="12">
    <location>
        <position position="201"/>
    </location>
    <ligand>
        <name>Ca(2+)</name>
        <dbReference type="ChEBI" id="CHEBI:29108"/>
    </ligand>
</feature>
<evidence type="ECO:0000259" key="15">
    <source>
        <dbReference type="Pfam" id="PF09298"/>
    </source>
</evidence>
<dbReference type="EMBL" id="KV460240">
    <property type="protein sequence ID" value="OBT94851.1"/>
    <property type="molecule type" value="Genomic_DNA"/>
</dbReference>
<gene>
    <name evidence="16" type="ORF">VE01_06357</name>
</gene>
<proteinExistence type="inferred from homology"/>
<keyword evidence="8 13" id="KW-0828">Tyrosine catabolism</keyword>
<feature type="binding site" evidence="11">
    <location>
        <position position="240"/>
    </location>
    <ligand>
        <name>substrate</name>
    </ligand>
</feature>
<evidence type="ECO:0000256" key="2">
    <source>
        <dbReference type="ARBA" id="ARBA00010211"/>
    </source>
</evidence>
<feature type="domain" description="Fumarylacetoacetase N-terminal" evidence="15">
    <location>
        <begin position="16"/>
        <end position="121"/>
    </location>
</feature>
<dbReference type="Gene3D" id="3.90.850.10">
    <property type="entry name" value="Fumarylacetoacetase-like, C-terminal domain"/>
    <property type="match status" value="1"/>
</dbReference>
<dbReference type="GO" id="GO:0046872">
    <property type="term" value="F:metal ion binding"/>
    <property type="evidence" value="ECO:0007669"/>
    <property type="project" value="UniProtKB-UniRule"/>
</dbReference>
<feature type="domain" description="Fumarylacetoacetase-like C-terminal" evidence="14">
    <location>
        <begin position="156"/>
        <end position="404"/>
    </location>
</feature>
<dbReference type="EC" id="3.7.1.2" evidence="3 13"/>
<accession>A0A1B8GG99</accession>
<keyword evidence="7 12" id="KW-0460">Magnesium</keyword>
<feature type="binding site" evidence="12">
    <location>
        <position position="199"/>
    </location>
    <ligand>
        <name>Ca(2+)</name>
        <dbReference type="ChEBI" id="CHEBI:29108"/>
    </ligand>
</feature>
<evidence type="ECO:0000256" key="1">
    <source>
        <dbReference type="ARBA" id="ARBA00004782"/>
    </source>
</evidence>
<dbReference type="InterPro" id="IPR036663">
    <property type="entry name" value="Fumarylacetoacetase_C_sf"/>
</dbReference>
<evidence type="ECO:0000256" key="4">
    <source>
        <dbReference type="ARBA" id="ARBA00022723"/>
    </source>
</evidence>
<keyword evidence="6 12" id="KW-0106">Calcium</keyword>
<evidence type="ECO:0000259" key="14">
    <source>
        <dbReference type="Pfam" id="PF01557"/>
    </source>
</evidence>
<comment type="similarity">
    <text evidence="2 13">Belongs to the FAH family.</text>
</comment>
<dbReference type="RefSeq" id="XP_018128584.1">
    <property type="nucleotide sequence ID" value="XM_018275806.2"/>
</dbReference>
<reference evidence="16 17" key="1">
    <citation type="submission" date="2016-03" db="EMBL/GenBank/DDBJ databases">
        <title>Comparative genomics of Pseudogymnoascus destructans, the fungus causing white-nose syndrome of bats.</title>
        <authorList>
            <person name="Palmer J.M."/>
            <person name="Drees K.P."/>
            <person name="Foster J.T."/>
            <person name="Lindner D.L."/>
        </authorList>
    </citation>
    <scope>NUCLEOTIDE SEQUENCE [LARGE SCALE GENOMIC DNA]</scope>
    <source>
        <strain evidence="16 17">UAMH 10579</strain>
    </source>
</reference>
<keyword evidence="5 13" id="KW-0378">Hydrolase</keyword>
<organism evidence="16 17">
    <name type="scientific">Pseudogymnoascus verrucosus</name>
    <dbReference type="NCBI Taxonomy" id="342668"/>
    <lineage>
        <taxon>Eukaryota</taxon>
        <taxon>Fungi</taxon>
        <taxon>Dikarya</taxon>
        <taxon>Ascomycota</taxon>
        <taxon>Pezizomycotina</taxon>
        <taxon>Leotiomycetes</taxon>
        <taxon>Thelebolales</taxon>
        <taxon>Thelebolaceae</taxon>
        <taxon>Pseudogymnoascus</taxon>
    </lineage>
</organism>
<evidence type="ECO:0000256" key="7">
    <source>
        <dbReference type="ARBA" id="ARBA00022842"/>
    </source>
</evidence>
<dbReference type="GeneID" id="28839743"/>
<evidence type="ECO:0000256" key="8">
    <source>
        <dbReference type="ARBA" id="ARBA00022878"/>
    </source>
</evidence>
<dbReference type="Pfam" id="PF01557">
    <property type="entry name" value="FAA_hydrolase"/>
    <property type="match status" value="1"/>
</dbReference>
<dbReference type="Pfam" id="PF09298">
    <property type="entry name" value="FAA_hydrolase_N"/>
    <property type="match status" value="1"/>
</dbReference>
<evidence type="ECO:0000313" key="16">
    <source>
        <dbReference type="EMBL" id="OBT94851.1"/>
    </source>
</evidence>
<keyword evidence="9 13" id="KW-0585">Phenylalanine catabolism</keyword>
<dbReference type="InterPro" id="IPR011234">
    <property type="entry name" value="Fumarylacetoacetase-like_C"/>
</dbReference>
<dbReference type="InterPro" id="IPR005959">
    <property type="entry name" value="Fumarylacetoacetase"/>
</dbReference>
<dbReference type="GO" id="GO:0006572">
    <property type="term" value="P:L-tyrosine catabolic process"/>
    <property type="evidence" value="ECO:0007669"/>
    <property type="project" value="UniProtKB-UniRule"/>
</dbReference>
<feature type="binding site" evidence="12">
    <location>
        <position position="129"/>
    </location>
    <ligand>
        <name>Ca(2+)</name>
        <dbReference type="ChEBI" id="CHEBI:29108"/>
    </ligand>
</feature>
<feature type="binding site" evidence="12">
    <location>
        <position position="253"/>
    </location>
    <ligand>
        <name>Mg(2+)</name>
        <dbReference type="ChEBI" id="CHEBI:18420"/>
    </ligand>
</feature>
<reference evidence="17" key="2">
    <citation type="journal article" date="2018" name="Nat. Commun.">
        <title>Extreme sensitivity to ultraviolet light in the fungal pathogen causing white-nose syndrome of bats.</title>
        <authorList>
            <person name="Palmer J.M."/>
            <person name="Drees K.P."/>
            <person name="Foster J.T."/>
            <person name="Lindner D.L."/>
        </authorList>
    </citation>
    <scope>NUCLEOTIDE SEQUENCE [LARGE SCALE GENOMIC DNA]</scope>
    <source>
        <strain evidence="17">UAMH 10579</strain>
    </source>
</reference>
<keyword evidence="4 12" id="KW-0479">Metal-binding</keyword>
<evidence type="ECO:0000256" key="6">
    <source>
        <dbReference type="ARBA" id="ARBA00022837"/>
    </source>
</evidence>
<evidence type="ECO:0000256" key="10">
    <source>
        <dbReference type="PIRSR" id="PIRSR605959-1"/>
    </source>
</evidence>
<dbReference type="NCBIfam" id="TIGR01266">
    <property type="entry name" value="fum_ac_acetase"/>
    <property type="match status" value="1"/>
</dbReference>
<dbReference type="GO" id="GO:1902000">
    <property type="term" value="P:homogentisate catabolic process"/>
    <property type="evidence" value="ECO:0007669"/>
    <property type="project" value="TreeGrafter"/>
</dbReference>
<feature type="binding site" evidence="11">
    <location>
        <position position="348"/>
    </location>
    <ligand>
        <name>substrate</name>
    </ligand>
</feature>
<dbReference type="SUPFAM" id="SSF56529">
    <property type="entry name" value="FAH"/>
    <property type="match status" value="1"/>
</dbReference>
<feature type="binding site" evidence="12">
    <location>
        <position position="257"/>
    </location>
    <ligand>
        <name>Mg(2+)</name>
        <dbReference type="ChEBI" id="CHEBI:18420"/>
    </ligand>
</feature>
<dbReference type="UniPathway" id="UPA00139">
    <property type="reaction ID" value="UER00341"/>
</dbReference>
<comment type="catalytic activity">
    <reaction evidence="13">
        <text>4-fumarylacetoacetate + H2O = acetoacetate + fumarate + H(+)</text>
        <dbReference type="Rhea" id="RHEA:10244"/>
        <dbReference type="ChEBI" id="CHEBI:13705"/>
        <dbReference type="ChEBI" id="CHEBI:15377"/>
        <dbReference type="ChEBI" id="CHEBI:15378"/>
        <dbReference type="ChEBI" id="CHEBI:18034"/>
        <dbReference type="ChEBI" id="CHEBI:29806"/>
        <dbReference type="EC" id="3.7.1.2"/>
    </reaction>
</comment>
<comment type="pathway">
    <text evidence="1 13">Amino-acid degradation; L-phenylalanine degradation; acetoacetate and fumarate from L-phenylalanine: step 6/6.</text>
</comment>
<dbReference type="PANTHER" id="PTHR43069:SF2">
    <property type="entry name" value="FUMARYLACETOACETASE"/>
    <property type="match status" value="1"/>
</dbReference>
<dbReference type="GO" id="GO:0004334">
    <property type="term" value="F:fumarylacetoacetase activity"/>
    <property type="evidence" value="ECO:0007669"/>
    <property type="project" value="UniProtKB-UniRule"/>
</dbReference>
<evidence type="ECO:0000256" key="12">
    <source>
        <dbReference type="PIRSR" id="PIRSR605959-3"/>
    </source>
</evidence>
<feature type="binding site" evidence="11">
    <location>
        <position position="131"/>
    </location>
    <ligand>
        <name>substrate</name>
    </ligand>
</feature>
<dbReference type="OrthoDB" id="9971669at2759"/>
<dbReference type="InterPro" id="IPR036462">
    <property type="entry name" value="Fumarylacetoacetase_N_sf"/>
</dbReference>